<feature type="transmembrane region" description="Helical" evidence="11">
    <location>
        <begin position="289"/>
        <end position="310"/>
    </location>
</feature>
<dbReference type="OrthoDB" id="6369454at2759"/>
<evidence type="ECO:0000256" key="7">
    <source>
        <dbReference type="ARBA" id="ARBA00022989"/>
    </source>
</evidence>
<evidence type="ECO:0000259" key="12">
    <source>
        <dbReference type="Pfam" id="PF02931"/>
    </source>
</evidence>
<feature type="transmembrane region" description="Helical" evidence="11">
    <location>
        <begin position="347"/>
        <end position="370"/>
    </location>
</feature>
<feature type="transmembrane region" description="Helical" evidence="11">
    <location>
        <begin position="661"/>
        <end position="682"/>
    </location>
</feature>
<feature type="transmembrane region" description="Helical" evidence="11">
    <location>
        <begin position="317"/>
        <end position="335"/>
    </location>
</feature>
<dbReference type="GO" id="GO:0099095">
    <property type="term" value="F:ligand-gated monoatomic anion channel activity"/>
    <property type="evidence" value="ECO:0007669"/>
    <property type="project" value="UniProtKB-ARBA"/>
</dbReference>
<evidence type="ECO:0000256" key="10">
    <source>
        <dbReference type="ARBA" id="ARBA00023303"/>
    </source>
</evidence>
<evidence type="ECO:0000256" key="8">
    <source>
        <dbReference type="ARBA" id="ARBA00023065"/>
    </source>
</evidence>
<dbReference type="Pfam" id="PF02931">
    <property type="entry name" value="Neur_chan_LBD"/>
    <property type="match status" value="2"/>
</dbReference>
<proteinExistence type="inferred from homology"/>
<evidence type="ECO:0000256" key="6">
    <source>
        <dbReference type="ARBA" id="ARBA00022729"/>
    </source>
</evidence>
<evidence type="ECO:0000256" key="11">
    <source>
        <dbReference type="RuleBase" id="RU000687"/>
    </source>
</evidence>
<dbReference type="InterPro" id="IPR018000">
    <property type="entry name" value="Neurotransmitter_ion_chnl_CS"/>
</dbReference>
<dbReference type="AlphaFoldDB" id="A0A7R8CSB7"/>
<keyword evidence="15" id="KW-1185">Reference proteome</keyword>
<dbReference type="InterPro" id="IPR006028">
    <property type="entry name" value="GABAA/Glycine_rcpt"/>
</dbReference>
<dbReference type="Proteomes" id="UP000675881">
    <property type="component" value="Chromosome 4"/>
</dbReference>
<evidence type="ECO:0000256" key="4">
    <source>
        <dbReference type="ARBA" id="ARBA00022475"/>
    </source>
</evidence>
<feature type="transmembrane region" description="Helical" evidence="11">
    <location>
        <begin position="689"/>
        <end position="707"/>
    </location>
</feature>
<gene>
    <name evidence="14" type="ORF">LSAA_8649</name>
</gene>
<evidence type="ECO:0000256" key="1">
    <source>
        <dbReference type="ARBA" id="ARBA00004141"/>
    </source>
</evidence>
<feature type="transmembrane region" description="Helical" evidence="11">
    <location>
        <begin position="262"/>
        <end position="283"/>
    </location>
</feature>
<dbReference type="GO" id="GO:0005230">
    <property type="term" value="F:extracellular ligand-gated monoatomic ion channel activity"/>
    <property type="evidence" value="ECO:0007669"/>
    <property type="project" value="InterPro"/>
</dbReference>
<evidence type="ECO:0000313" key="14">
    <source>
        <dbReference type="EMBL" id="CAF2915471.1"/>
    </source>
</evidence>
<dbReference type="GO" id="GO:0005886">
    <property type="term" value="C:plasma membrane"/>
    <property type="evidence" value="ECO:0007669"/>
    <property type="project" value="UniProtKB-SubCell"/>
</dbReference>
<accession>A0A7R8CSB7</accession>
<keyword evidence="10 11" id="KW-0407">Ion channel</keyword>
<keyword evidence="4" id="KW-1003">Cell membrane</keyword>
<dbReference type="GO" id="GO:0005254">
    <property type="term" value="F:chloride channel activity"/>
    <property type="evidence" value="ECO:0007669"/>
    <property type="project" value="UniProtKB-ARBA"/>
</dbReference>
<organism evidence="14 15">
    <name type="scientific">Lepeophtheirus salmonis</name>
    <name type="common">Salmon louse</name>
    <name type="synonym">Caligus salmonis</name>
    <dbReference type="NCBI Taxonomy" id="72036"/>
    <lineage>
        <taxon>Eukaryota</taxon>
        <taxon>Metazoa</taxon>
        <taxon>Ecdysozoa</taxon>
        <taxon>Arthropoda</taxon>
        <taxon>Crustacea</taxon>
        <taxon>Multicrustacea</taxon>
        <taxon>Hexanauplia</taxon>
        <taxon>Copepoda</taxon>
        <taxon>Siphonostomatoida</taxon>
        <taxon>Caligidae</taxon>
        <taxon>Lepeophtheirus</taxon>
    </lineage>
</organism>
<feature type="domain" description="Neurotransmitter-gated ion-channel ligand-binding" evidence="12">
    <location>
        <begin position="441"/>
        <end position="607"/>
    </location>
</feature>
<feature type="domain" description="Neurotransmitter-gated ion-channel transmembrane" evidence="13">
    <location>
        <begin position="664"/>
        <end position="752"/>
    </location>
</feature>
<comment type="similarity">
    <text evidence="11">Belongs to the ligand-gated ion channel (TC 1.A.9) family.</text>
</comment>
<reference evidence="14" key="1">
    <citation type="submission" date="2021-02" db="EMBL/GenBank/DDBJ databases">
        <authorList>
            <person name="Bekaert M."/>
        </authorList>
    </citation>
    <scope>NUCLEOTIDE SEQUENCE</scope>
    <source>
        <strain evidence="14">IoA-00</strain>
    </source>
</reference>
<dbReference type="InterPro" id="IPR006201">
    <property type="entry name" value="Neur_channel"/>
</dbReference>
<feature type="transmembrane region" description="Helical" evidence="11">
    <location>
        <begin position="719"/>
        <end position="742"/>
    </location>
</feature>
<evidence type="ECO:0000256" key="2">
    <source>
        <dbReference type="ARBA" id="ARBA00004236"/>
    </source>
</evidence>
<evidence type="ECO:0000256" key="3">
    <source>
        <dbReference type="ARBA" id="ARBA00022448"/>
    </source>
</evidence>
<dbReference type="InterPro" id="IPR006202">
    <property type="entry name" value="Neur_chan_lig-bd"/>
</dbReference>
<evidence type="ECO:0000256" key="5">
    <source>
        <dbReference type="ARBA" id="ARBA00022692"/>
    </source>
</evidence>
<dbReference type="Pfam" id="PF02932">
    <property type="entry name" value="Neur_chan_memb"/>
    <property type="match status" value="2"/>
</dbReference>
<keyword evidence="5 11" id="KW-0812">Transmembrane</keyword>
<sequence>MYIIRQIAQGIGGQSPWQSSALRTILPRGLMTNESILYVFFLLIISAAVETRGSGFRCGTGNHLACTPRNYSKFDLPVKKGVNHITVSIDIAEVLRINDKDYSITFSGYFNVKWQESRIELSPDFGEEVAGPGVNTTNNPNIVVPMSTEFVKDVWMPDIFIYSLKTYKVMDVLNKLAGLWIGADKTILYSQATHITFICPMRFDKFPLDTQVCKFQVGSCSYDDTKMRFMTENAGYQSPKTANSIALDYDIQIKMLSKEDQVFLGGGLGNFSLAGFELVLHRYVSTYIITYYLPSGLFVIVSWISFLIPMDVIPGRMALLVTLFLVLVNIFNTVTTNTPKAEGLTAIEAWMLACILFVFGALIEYAAILFKKQRHVSAQHKLNIRVVCKDNLKYEVHEQRPPPTRSLYLFSSLSLSCPYQNLAESNGFRCGTGNHLACIPRNYSKFDLPIKKGVNRITVSIDIAEVLRINDKDYSITFSGYFIAKWQDRRIRLGPDFGEEQAGLGINITENPNIAVPVNTEFIKDIWMPDIFIYSLKTYKVMDVLNKLAGLWVGADKTILYSQATHITFICPMRFDKFPLDKQVCKFQVGSCSYDDTKMQFMTESAGYQSHKTANSIALDYDIAIKLLSKEDQVFFDGGLGNFSLAGFELVLHRYVSTYIITYYLPSGLFVIVSWISFLIPMDVIPGRMGLLVMLFLVLVNIFNTVTTNTPKAEGLTAIEAWMLACILFVFGALIEYAAILFKKQRYVSAQNKLNIRIVWKDNLKYEVYEQRPPPSTLRRATMSPNRYDGRPCTVGLKHPCANPRFTQSASTFYRSYQGRKKVK</sequence>
<dbReference type="InterPro" id="IPR036734">
    <property type="entry name" value="Neur_chan_lig-bd_sf"/>
</dbReference>
<keyword evidence="3 11" id="KW-0813">Transport</keyword>
<dbReference type="InterPro" id="IPR036719">
    <property type="entry name" value="Neuro-gated_channel_TM_sf"/>
</dbReference>
<feature type="domain" description="Neurotransmitter-gated ion-channel transmembrane" evidence="13">
    <location>
        <begin position="292"/>
        <end position="381"/>
    </location>
</feature>
<evidence type="ECO:0000256" key="9">
    <source>
        <dbReference type="ARBA" id="ARBA00023136"/>
    </source>
</evidence>
<protein>
    <submittedName>
        <fullName evidence="14">(salmon louse) hypothetical protein</fullName>
    </submittedName>
</protein>
<evidence type="ECO:0000313" key="15">
    <source>
        <dbReference type="Proteomes" id="UP000675881"/>
    </source>
</evidence>
<dbReference type="InterPro" id="IPR038050">
    <property type="entry name" value="Neuro_actylchol_rec"/>
</dbReference>
<comment type="caution">
    <text evidence="11">Lacks conserved residue(s) required for the propagation of feature annotation.</text>
</comment>
<dbReference type="SUPFAM" id="SSF63712">
    <property type="entry name" value="Nicotinic receptor ligand binding domain-like"/>
    <property type="match status" value="2"/>
</dbReference>
<dbReference type="EMBL" id="HG994583">
    <property type="protein sequence ID" value="CAF2915471.1"/>
    <property type="molecule type" value="Genomic_DNA"/>
</dbReference>
<dbReference type="InterPro" id="IPR006029">
    <property type="entry name" value="Neurotrans-gated_channel_TM"/>
</dbReference>
<dbReference type="GO" id="GO:0004888">
    <property type="term" value="F:transmembrane signaling receptor activity"/>
    <property type="evidence" value="ECO:0007669"/>
    <property type="project" value="InterPro"/>
</dbReference>
<dbReference type="SUPFAM" id="SSF90112">
    <property type="entry name" value="Neurotransmitter-gated ion-channel transmembrane pore"/>
    <property type="match status" value="2"/>
</dbReference>
<feature type="domain" description="Neurotransmitter-gated ion-channel ligand-binding" evidence="12">
    <location>
        <begin position="69"/>
        <end position="234"/>
    </location>
</feature>
<dbReference type="PRINTS" id="PR00253">
    <property type="entry name" value="GABAARECEPTR"/>
</dbReference>
<keyword evidence="9 11" id="KW-0472">Membrane</keyword>
<keyword evidence="8 11" id="KW-0406">Ion transport</keyword>
<keyword evidence="7 11" id="KW-1133">Transmembrane helix</keyword>
<keyword evidence="6" id="KW-0732">Signal</keyword>
<dbReference type="Gene3D" id="2.70.170.10">
    <property type="entry name" value="Neurotransmitter-gated ion-channel ligand-binding domain"/>
    <property type="match status" value="2"/>
</dbReference>
<name>A0A7R8CSB7_LEPSM</name>
<dbReference type="Gene3D" id="1.20.58.390">
    <property type="entry name" value="Neurotransmitter-gated ion-channel transmembrane domain"/>
    <property type="match status" value="2"/>
</dbReference>
<dbReference type="PRINTS" id="PR00252">
    <property type="entry name" value="NRIONCHANNEL"/>
</dbReference>
<evidence type="ECO:0000259" key="13">
    <source>
        <dbReference type="Pfam" id="PF02932"/>
    </source>
</evidence>
<dbReference type="PROSITE" id="PS00236">
    <property type="entry name" value="NEUROTR_ION_CHANNEL"/>
    <property type="match status" value="2"/>
</dbReference>
<dbReference type="PANTHER" id="PTHR18945">
    <property type="entry name" value="NEUROTRANSMITTER GATED ION CHANNEL"/>
    <property type="match status" value="1"/>
</dbReference>
<comment type="subcellular location">
    <subcellularLocation>
        <location evidence="2">Cell membrane</location>
    </subcellularLocation>
    <subcellularLocation>
        <location evidence="1">Membrane</location>
        <topology evidence="1">Multi-pass membrane protein</topology>
    </subcellularLocation>
</comment>